<keyword evidence="5 7" id="KW-0472">Membrane</keyword>
<reference evidence="8 9" key="1">
    <citation type="submission" date="2022-05" db="EMBL/GenBank/DDBJ databases">
        <authorList>
            <consortium name="Genoscope - CEA"/>
            <person name="William W."/>
        </authorList>
    </citation>
    <scope>NUCLEOTIDE SEQUENCE [LARGE SCALE GENOMIC DNA]</scope>
</reference>
<comment type="similarity">
    <text evidence="2">Belongs to the CTL (choline transporter-like) family.</text>
</comment>
<dbReference type="InterPro" id="IPR007603">
    <property type="entry name" value="Choline_transptr-like"/>
</dbReference>
<comment type="caution">
    <text evidence="8">The sequence shown here is derived from an EMBL/GenBank/DDBJ whole genome shotgun (WGS) entry which is preliminary data.</text>
</comment>
<evidence type="ECO:0000256" key="6">
    <source>
        <dbReference type="ARBA" id="ARBA00023180"/>
    </source>
</evidence>
<name>A0ABN8SV12_9CNID</name>
<gene>
    <name evidence="8" type="ORF">PEVE_00030122</name>
</gene>
<feature type="non-terminal residue" evidence="8">
    <location>
        <position position="1"/>
    </location>
</feature>
<evidence type="ECO:0000256" key="5">
    <source>
        <dbReference type="ARBA" id="ARBA00023136"/>
    </source>
</evidence>
<evidence type="ECO:0000313" key="8">
    <source>
        <dbReference type="EMBL" id="CAH3195384.1"/>
    </source>
</evidence>
<organism evidence="8 9">
    <name type="scientific">Porites evermanni</name>
    <dbReference type="NCBI Taxonomy" id="104178"/>
    <lineage>
        <taxon>Eukaryota</taxon>
        <taxon>Metazoa</taxon>
        <taxon>Cnidaria</taxon>
        <taxon>Anthozoa</taxon>
        <taxon>Hexacorallia</taxon>
        <taxon>Scleractinia</taxon>
        <taxon>Fungiina</taxon>
        <taxon>Poritidae</taxon>
        <taxon>Porites</taxon>
    </lineage>
</organism>
<accession>A0ABN8SV12</accession>
<keyword evidence="4 7" id="KW-1133">Transmembrane helix</keyword>
<evidence type="ECO:0000256" key="4">
    <source>
        <dbReference type="ARBA" id="ARBA00022989"/>
    </source>
</evidence>
<evidence type="ECO:0000256" key="7">
    <source>
        <dbReference type="SAM" id="Phobius"/>
    </source>
</evidence>
<proteinExistence type="inferred from homology"/>
<evidence type="ECO:0000256" key="2">
    <source>
        <dbReference type="ARBA" id="ARBA00007168"/>
    </source>
</evidence>
<keyword evidence="3 7" id="KW-0812">Transmembrane</keyword>
<sequence length="93" mass="9998">SCTDIPCCILFLAYIVGMIIVGIIAFQEGDPDRLLLPTDSNGNTCGKGNHQDKKYLVFFDISTCVTKGGNLAQFVSIPSCPTPQVIMPPMTVC</sequence>
<protein>
    <submittedName>
        <fullName evidence="8">Uncharacterized protein</fullName>
    </submittedName>
</protein>
<dbReference type="PANTHER" id="PTHR12385">
    <property type="entry name" value="CHOLINE TRANSPORTER-LIKE (SLC FAMILY 44)"/>
    <property type="match status" value="1"/>
</dbReference>
<comment type="subcellular location">
    <subcellularLocation>
        <location evidence="1">Membrane</location>
        <topology evidence="1">Multi-pass membrane protein</topology>
    </subcellularLocation>
</comment>
<evidence type="ECO:0000256" key="3">
    <source>
        <dbReference type="ARBA" id="ARBA00022692"/>
    </source>
</evidence>
<dbReference type="EMBL" id="CALNXI010004247">
    <property type="protein sequence ID" value="CAH3195384.1"/>
    <property type="molecule type" value="Genomic_DNA"/>
</dbReference>
<evidence type="ECO:0000313" key="9">
    <source>
        <dbReference type="Proteomes" id="UP001159427"/>
    </source>
</evidence>
<keyword evidence="6" id="KW-0325">Glycoprotein</keyword>
<evidence type="ECO:0000256" key="1">
    <source>
        <dbReference type="ARBA" id="ARBA00004141"/>
    </source>
</evidence>
<dbReference type="PANTHER" id="PTHR12385:SF14">
    <property type="entry name" value="CHOLINE TRANSPORTER-LIKE 2"/>
    <property type="match status" value="1"/>
</dbReference>
<dbReference type="Proteomes" id="UP001159427">
    <property type="component" value="Unassembled WGS sequence"/>
</dbReference>
<keyword evidence="9" id="KW-1185">Reference proteome</keyword>
<feature type="transmembrane region" description="Helical" evidence="7">
    <location>
        <begin position="7"/>
        <end position="26"/>
    </location>
</feature>